<dbReference type="Proteomes" id="UP000823388">
    <property type="component" value="Chromosome 7N"/>
</dbReference>
<accession>A0A8T0Q304</accession>
<feature type="signal peptide" evidence="1">
    <location>
        <begin position="1"/>
        <end position="17"/>
    </location>
</feature>
<keyword evidence="1" id="KW-0732">Signal</keyword>
<organism evidence="2 3">
    <name type="scientific">Panicum virgatum</name>
    <name type="common">Blackwell switchgrass</name>
    <dbReference type="NCBI Taxonomy" id="38727"/>
    <lineage>
        <taxon>Eukaryota</taxon>
        <taxon>Viridiplantae</taxon>
        <taxon>Streptophyta</taxon>
        <taxon>Embryophyta</taxon>
        <taxon>Tracheophyta</taxon>
        <taxon>Spermatophyta</taxon>
        <taxon>Magnoliopsida</taxon>
        <taxon>Liliopsida</taxon>
        <taxon>Poales</taxon>
        <taxon>Poaceae</taxon>
        <taxon>PACMAD clade</taxon>
        <taxon>Panicoideae</taxon>
        <taxon>Panicodae</taxon>
        <taxon>Paniceae</taxon>
        <taxon>Panicinae</taxon>
        <taxon>Panicum</taxon>
        <taxon>Panicum sect. Hiantes</taxon>
    </lineage>
</organism>
<gene>
    <name evidence="2" type="ORF">PVAP13_7NG322150</name>
</gene>
<evidence type="ECO:0000313" key="3">
    <source>
        <dbReference type="Proteomes" id="UP000823388"/>
    </source>
</evidence>
<dbReference type="AlphaFoldDB" id="A0A8T0Q304"/>
<comment type="caution">
    <text evidence="2">The sequence shown here is derived from an EMBL/GenBank/DDBJ whole genome shotgun (WGS) entry which is preliminary data.</text>
</comment>
<sequence>MDIIIFFLDLLVLACDCTHPAGCTSWSLGSFCRGTWRFLQAGEVGAPFQYFTAAIAMFIASADQCSSWFHLKMPRLNHRPLDQRRVTEPRFLTVAP</sequence>
<evidence type="ECO:0008006" key="4">
    <source>
        <dbReference type="Google" id="ProtNLM"/>
    </source>
</evidence>
<dbReference type="EMBL" id="CM029050">
    <property type="protein sequence ID" value="KAG2568503.1"/>
    <property type="molecule type" value="Genomic_DNA"/>
</dbReference>
<evidence type="ECO:0000313" key="2">
    <source>
        <dbReference type="EMBL" id="KAG2568503.1"/>
    </source>
</evidence>
<reference evidence="2" key="1">
    <citation type="submission" date="2020-05" db="EMBL/GenBank/DDBJ databases">
        <title>WGS assembly of Panicum virgatum.</title>
        <authorList>
            <person name="Lovell J.T."/>
            <person name="Jenkins J."/>
            <person name="Shu S."/>
            <person name="Juenger T.E."/>
            <person name="Schmutz J."/>
        </authorList>
    </citation>
    <scope>NUCLEOTIDE SEQUENCE</scope>
    <source>
        <strain evidence="2">AP13</strain>
    </source>
</reference>
<protein>
    <recommendedName>
        <fullName evidence="4">Secreted protein</fullName>
    </recommendedName>
</protein>
<evidence type="ECO:0000256" key="1">
    <source>
        <dbReference type="SAM" id="SignalP"/>
    </source>
</evidence>
<name>A0A8T0Q304_PANVG</name>
<feature type="chain" id="PRO_5035872636" description="Secreted protein" evidence="1">
    <location>
        <begin position="18"/>
        <end position="96"/>
    </location>
</feature>
<keyword evidence="3" id="KW-1185">Reference proteome</keyword>
<proteinExistence type="predicted"/>